<dbReference type="KEGG" id="abac:LuPra_05038"/>
<protein>
    <submittedName>
        <fullName evidence="3">Neutral/alkaline non-lysosomal ceramidase</fullName>
    </submittedName>
</protein>
<dbReference type="RefSeq" id="WP_110173294.1">
    <property type="nucleotide sequence ID" value="NZ_CP015136.1"/>
</dbReference>
<dbReference type="PATRIC" id="fig|1813736.3.peg.5294"/>
<keyword evidence="4" id="KW-1185">Reference proteome</keyword>
<dbReference type="OrthoDB" id="337762at2"/>
<organism evidence="3 4">
    <name type="scientific">Luteitalea pratensis</name>
    <dbReference type="NCBI Taxonomy" id="1855912"/>
    <lineage>
        <taxon>Bacteria</taxon>
        <taxon>Pseudomonadati</taxon>
        <taxon>Acidobacteriota</taxon>
        <taxon>Vicinamibacteria</taxon>
        <taxon>Vicinamibacterales</taxon>
        <taxon>Vicinamibacteraceae</taxon>
        <taxon>Luteitalea</taxon>
    </lineage>
</organism>
<reference evidence="3 4" key="1">
    <citation type="journal article" date="2016" name="Genome Announc.">
        <title>First Complete Genome Sequence of a Subdivision 6 Acidobacterium Strain.</title>
        <authorList>
            <person name="Huang S."/>
            <person name="Vieira S."/>
            <person name="Bunk B."/>
            <person name="Riedel T."/>
            <person name="Sproer C."/>
            <person name="Overmann J."/>
        </authorList>
    </citation>
    <scope>NUCLEOTIDE SEQUENCE [LARGE SCALE GENOMIC DNA]</scope>
    <source>
        <strain evidence="4">DSM 100886 HEG_-6_39</strain>
    </source>
</reference>
<dbReference type="AlphaFoldDB" id="A0A143PTW2"/>
<sequence length="494" mass="52871" precursor="true">MTFRHVRLGIVAALMVTCLPTGAMAQAAAARLQAGAATANITPPLGAPIVGGWAPFPATYIHDELHARALVLDDGTSRVAIVVVDSLGVPRYVLDHAKRVAAEHTGIAVDRILVSATHTHSASSALGERWSPADYDLAPTLDAYQSFLATRIADVIRGAAANLQPAQIAWGRGALPDEVFNRRWFMKPGPHLANPFGGTDRVQMNPAVGSPDLVEPAGPTDPEIAFVAVRRAGATAPLAVLANYSLHYVGGVPQGHVSADYYGAFARTLSRLVGADRADPGLVAMLSNGTSGDINNIDVRGGQERLPPYERMERVAARVAAVVYQGLQPLAWRDHVTLAATQRAVTLQRRSVTPEMQAWAREALARPVDAPRHPRERIYAERILGSAGAPPNLEVLLQAFRIGDLAITTFPFEVFAEIGLEIKKRSPFPQTFTTSLANGSEGYLPTKRQHAFGGYEAWLGTNRVELDAARIMTDALLEMLAGLSASQPARAAVR</sequence>
<evidence type="ECO:0000256" key="1">
    <source>
        <dbReference type="SAM" id="SignalP"/>
    </source>
</evidence>
<dbReference type="InterPro" id="IPR031329">
    <property type="entry name" value="NEUT/ALK_ceramidase_N"/>
</dbReference>
<gene>
    <name evidence="3" type="ORF">LuPra_05038</name>
</gene>
<dbReference type="EMBL" id="CP015136">
    <property type="protein sequence ID" value="AMY11776.1"/>
    <property type="molecule type" value="Genomic_DNA"/>
</dbReference>
<keyword evidence="1" id="KW-0732">Signal</keyword>
<evidence type="ECO:0000313" key="3">
    <source>
        <dbReference type="EMBL" id="AMY11776.1"/>
    </source>
</evidence>
<dbReference type="Pfam" id="PF04734">
    <property type="entry name" value="Ceramidase_alk"/>
    <property type="match status" value="1"/>
</dbReference>
<reference evidence="4" key="2">
    <citation type="submission" date="2016-04" db="EMBL/GenBank/DDBJ databases">
        <title>First Complete Genome Sequence of a Subdivision 6 Acidobacterium.</title>
        <authorList>
            <person name="Huang S."/>
            <person name="Vieira S."/>
            <person name="Bunk B."/>
            <person name="Riedel T."/>
            <person name="Sproeer C."/>
            <person name="Overmann J."/>
        </authorList>
    </citation>
    <scope>NUCLEOTIDE SEQUENCE [LARGE SCALE GENOMIC DNA]</scope>
    <source>
        <strain evidence="4">DSM 100886 HEG_-6_39</strain>
    </source>
</reference>
<accession>A0A143PTW2</accession>
<feature type="domain" description="Neutral/alkaline non-lysosomal ceramidase N-terminal" evidence="2">
    <location>
        <begin position="34"/>
        <end position="295"/>
    </location>
</feature>
<dbReference type="Proteomes" id="UP000076079">
    <property type="component" value="Chromosome"/>
</dbReference>
<evidence type="ECO:0000313" key="4">
    <source>
        <dbReference type="Proteomes" id="UP000076079"/>
    </source>
</evidence>
<proteinExistence type="predicted"/>
<dbReference type="STRING" id="1855912.LuPra_05038"/>
<feature type="chain" id="PRO_5007512013" evidence="1">
    <location>
        <begin position="26"/>
        <end position="494"/>
    </location>
</feature>
<feature type="signal peptide" evidence="1">
    <location>
        <begin position="1"/>
        <end position="25"/>
    </location>
</feature>
<name>A0A143PTW2_LUTPR</name>
<evidence type="ECO:0000259" key="2">
    <source>
        <dbReference type="Pfam" id="PF04734"/>
    </source>
</evidence>